<dbReference type="InterPro" id="IPR050638">
    <property type="entry name" value="AA-Vitamin_Transporters"/>
</dbReference>
<dbReference type="Proteomes" id="UP000629025">
    <property type="component" value="Unassembled WGS sequence"/>
</dbReference>
<protein>
    <submittedName>
        <fullName evidence="8">Transporter</fullName>
    </submittedName>
</protein>
<evidence type="ECO:0000256" key="4">
    <source>
        <dbReference type="ARBA" id="ARBA00022989"/>
    </source>
</evidence>
<comment type="subcellular location">
    <subcellularLocation>
        <location evidence="1">Cell membrane</location>
        <topology evidence="1">Multi-pass membrane protein</topology>
    </subcellularLocation>
</comment>
<evidence type="ECO:0000256" key="5">
    <source>
        <dbReference type="ARBA" id="ARBA00023136"/>
    </source>
</evidence>
<dbReference type="RefSeq" id="WP_188749698.1">
    <property type="nucleotide sequence ID" value="NZ_BMIJ01000006.1"/>
</dbReference>
<evidence type="ECO:0000256" key="6">
    <source>
        <dbReference type="SAM" id="Phobius"/>
    </source>
</evidence>
<feature type="transmembrane region" description="Helical" evidence="6">
    <location>
        <begin position="125"/>
        <end position="143"/>
    </location>
</feature>
<dbReference type="Pfam" id="PF00892">
    <property type="entry name" value="EamA"/>
    <property type="match status" value="2"/>
</dbReference>
<dbReference type="InterPro" id="IPR000620">
    <property type="entry name" value="EamA_dom"/>
</dbReference>
<dbReference type="PANTHER" id="PTHR32322:SF18">
    <property type="entry name" value="S-ADENOSYLMETHIONINE_S-ADENOSYLHOMOCYSTEINE TRANSPORTER"/>
    <property type="match status" value="1"/>
</dbReference>
<organism evidence="8 9">
    <name type="scientific">Marinobacterium zhoushanense</name>
    <dbReference type="NCBI Taxonomy" id="1679163"/>
    <lineage>
        <taxon>Bacteria</taxon>
        <taxon>Pseudomonadati</taxon>
        <taxon>Pseudomonadota</taxon>
        <taxon>Gammaproteobacteria</taxon>
        <taxon>Oceanospirillales</taxon>
        <taxon>Oceanospirillaceae</taxon>
        <taxon>Marinobacterium</taxon>
    </lineage>
</organism>
<feature type="transmembrane region" description="Helical" evidence="6">
    <location>
        <begin position="223"/>
        <end position="242"/>
    </location>
</feature>
<evidence type="ECO:0000256" key="2">
    <source>
        <dbReference type="ARBA" id="ARBA00022475"/>
    </source>
</evidence>
<feature type="domain" description="EamA" evidence="7">
    <location>
        <begin position="9"/>
        <end position="142"/>
    </location>
</feature>
<keyword evidence="2" id="KW-1003">Cell membrane</keyword>
<gene>
    <name evidence="8" type="ORF">GCM10011352_29620</name>
</gene>
<dbReference type="EMBL" id="BMIJ01000006">
    <property type="protein sequence ID" value="GGC01564.1"/>
    <property type="molecule type" value="Genomic_DNA"/>
</dbReference>
<feature type="transmembrane region" description="Helical" evidence="6">
    <location>
        <begin position="254"/>
        <end position="273"/>
    </location>
</feature>
<feature type="transmembrane region" description="Helical" evidence="6">
    <location>
        <begin position="279"/>
        <end position="298"/>
    </location>
</feature>
<name>A0ABQ1KJ87_9GAMM</name>
<feature type="transmembrane region" description="Helical" evidence="6">
    <location>
        <begin position="42"/>
        <end position="61"/>
    </location>
</feature>
<dbReference type="InterPro" id="IPR037185">
    <property type="entry name" value="EmrE-like"/>
</dbReference>
<keyword evidence="3 6" id="KW-0812">Transmembrane</keyword>
<feature type="domain" description="EamA" evidence="7">
    <location>
        <begin position="157"/>
        <end position="292"/>
    </location>
</feature>
<feature type="transmembrane region" description="Helical" evidence="6">
    <location>
        <begin position="73"/>
        <end position="93"/>
    </location>
</feature>
<sequence>MYRNDLLPAIGLLLIATVFWGGMFDVSMTALAAMDAYHMTLLRFAGTSLILLVILLRSEGLSALRLQGNFRDLFLLGTLGFAGFNLLVFNGLAHTRPEHAAVIMALQPMIAVLLTWILKGSKPHRFTLATVATAFVGVFLVITGGNPAAAFAGDAALWDLLFLAGALCWVGYTLGAQKFPDWSPLRYTSLTAVLGTASIAAITVLLGMNGSIRSPELTTLTSLHWTFAYLIIAGGVVAVLSWNSGIRKIGPVNGVLFINFVPITAFSIGIAQGREFSNAELFGAALVILALVSNNLYLRRASSLHLPVSPVATGKS</sequence>
<keyword evidence="9" id="KW-1185">Reference proteome</keyword>
<reference evidence="9" key="1">
    <citation type="journal article" date="2019" name="Int. J. Syst. Evol. Microbiol.">
        <title>The Global Catalogue of Microorganisms (GCM) 10K type strain sequencing project: providing services to taxonomists for standard genome sequencing and annotation.</title>
        <authorList>
            <consortium name="The Broad Institute Genomics Platform"/>
            <consortium name="The Broad Institute Genome Sequencing Center for Infectious Disease"/>
            <person name="Wu L."/>
            <person name="Ma J."/>
        </authorList>
    </citation>
    <scope>NUCLEOTIDE SEQUENCE [LARGE SCALE GENOMIC DNA]</scope>
    <source>
        <strain evidence="9">CGMCC 1.15341</strain>
    </source>
</reference>
<proteinExistence type="predicted"/>
<keyword evidence="4 6" id="KW-1133">Transmembrane helix</keyword>
<dbReference type="PANTHER" id="PTHR32322">
    <property type="entry name" value="INNER MEMBRANE TRANSPORTER"/>
    <property type="match status" value="1"/>
</dbReference>
<evidence type="ECO:0000256" key="3">
    <source>
        <dbReference type="ARBA" id="ARBA00022692"/>
    </source>
</evidence>
<dbReference type="SUPFAM" id="SSF103481">
    <property type="entry name" value="Multidrug resistance efflux transporter EmrE"/>
    <property type="match status" value="1"/>
</dbReference>
<accession>A0ABQ1KJ87</accession>
<feature type="transmembrane region" description="Helical" evidence="6">
    <location>
        <begin position="187"/>
        <end position="208"/>
    </location>
</feature>
<evidence type="ECO:0000313" key="9">
    <source>
        <dbReference type="Proteomes" id="UP000629025"/>
    </source>
</evidence>
<evidence type="ECO:0000313" key="8">
    <source>
        <dbReference type="EMBL" id="GGC01564.1"/>
    </source>
</evidence>
<evidence type="ECO:0000256" key="1">
    <source>
        <dbReference type="ARBA" id="ARBA00004651"/>
    </source>
</evidence>
<feature type="transmembrane region" description="Helical" evidence="6">
    <location>
        <begin position="99"/>
        <end position="118"/>
    </location>
</feature>
<keyword evidence="5 6" id="KW-0472">Membrane</keyword>
<comment type="caution">
    <text evidence="8">The sequence shown here is derived from an EMBL/GenBank/DDBJ whole genome shotgun (WGS) entry which is preliminary data.</text>
</comment>
<evidence type="ECO:0000259" key="7">
    <source>
        <dbReference type="Pfam" id="PF00892"/>
    </source>
</evidence>
<feature type="transmembrane region" description="Helical" evidence="6">
    <location>
        <begin position="155"/>
        <end position="175"/>
    </location>
</feature>